<reference evidence="2" key="1">
    <citation type="journal article" date="2019" name="Int. J. Syst. Evol. Microbiol.">
        <title>The Global Catalogue of Microorganisms (GCM) 10K type strain sequencing project: providing services to taxonomists for standard genome sequencing and annotation.</title>
        <authorList>
            <consortium name="The Broad Institute Genomics Platform"/>
            <consortium name="The Broad Institute Genome Sequencing Center for Infectious Disease"/>
            <person name="Wu L."/>
            <person name="Ma J."/>
        </authorList>
    </citation>
    <scope>NUCLEOTIDE SEQUENCE [LARGE SCALE GENOMIC DNA]</scope>
    <source>
        <strain evidence="2">JCM 3369</strain>
    </source>
</reference>
<dbReference type="SUPFAM" id="SSF53850">
    <property type="entry name" value="Periplasmic binding protein-like II"/>
    <property type="match status" value="1"/>
</dbReference>
<accession>A0ABW2CK55</accession>
<organism evidence="1 2">
    <name type="scientific">Actinomadura yumaensis</name>
    <dbReference type="NCBI Taxonomy" id="111807"/>
    <lineage>
        <taxon>Bacteria</taxon>
        <taxon>Bacillati</taxon>
        <taxon>Actinomycetota</taxon>
        <taxon>Actinomycetes</taxon>
        <taxon>Streptosporangiales</taxon>
        <taxon>Thermomonosporaceae</taxon>
        <taxon>Actinomadura</taxon>
    </lineage>
</organism>
<name>A0ABW2CK55_9ACTN</name>
<evidence type="ECO:0000313" key="1">
    <source>
        <dbReference type="EMBL" id="MFC6880790.1"/>
    </source>
</evidence>
<dbReference type="Proteomes" id="UP001596380">
    <property type="component" value="Unassembled WGS sequence"/>
</dbReference>
<sequence>MVDLKLLCPGGNFTNVGSLIAHGMARGGLPRGSTVSVVTGTPYAELALNGPDLVRQGRYQVAITTPAWHLAGQEGLRTLARFAHDDQLVLAVRKEHGVRSLHDVRERRLGLKISMPTRDSGHPAAIALERLFGLYGFTVADLESWGGRILHDRPKYPNLPESVPVDPSFDAVFDEAVMTWRWKRISETYDLDYLPIEQDVLARCAELGMWPGVLREGRLRGVERDVPTIDFSGWILYCGEDLPDGTARGALEALEEQRDQISGRFTGPTAAMTSPIDMRRLPLDPPVPLHPGAAAFYTERGYL</sequence>
<dbReference type="RefSeq" id="WP_160826282.1">
    <property type="nucleotide sequence ID" value="NZ_JBHSXE010000001.1"/>
</dbReference>
<comment type="caution">
    <text evidence="1">The sequence shown here is derived from an EMBL/GenBank/DDBJ whole genome shotgun (WGS) entry which is preliminary data.</text>
</comment>
<gene>
    <name evidence="1" type="ORF">ACFQKB_13570</name>
</gene>
<protein>
    <submittedName>
        <fullName evidence="1">TAXI family TRAP transporter solute-binding subunit</fullName>
    </submittedName>
</protein>
<evidence type="ECO:0000313" key="2">
    <source>
        <dbReference type="Proteomes" id="UP001596380"/>
    </source>
</evidence>
<proteinExistence type="predicted"/>
<dbReference type="InterPro" id="IPR011852">
    <property type="entry name" value="TRAP_TAXI"/>
</dbReference>
<dbReference type="Gene3D" id="3.40.190.10">
    <property type="entry name" value="Periplasmic binding protein-like II"/>
    <property type="match status" value="2"/>
</dbReference>
<dbReference type="Pfam" id="PF16868">
    <property type="entry name" value="NMT1_3"/>
    <property type="match status" value="1"/>
</dbReference>
<keyword evidence="2" id="KW-1185">Reference proteome</keyword>
<dbReference type="EMBL" id="JBHSXS010000006">
    <property type="protein sequence ID" value="MFC6880790.1"/>
    <property type="molecule type" value="Genomic_DNA"/>
</dbReference>